<sequence>MMMGLGPLLLIFMLSLGQTPLTLAQNDSRYRHFVAQHHDANSNGHNGSYCETIMRRGGPTLLCKDTSHNIKVICEDENGMPYRKKIRISRFPFHVLLAGIKRDPWPPRQYRATSGSRDIVVAYEHGLPFDESLHCP</sequence>
<evidence type="ECO:0000313" key="5">
    <source>
        <dbReference type="EMBL" id="CAK6432447.1"/>
    </source>
</evidence>
<keyword evidence="3" id="KW-0732">Signal</keyword>
<organism evidence="5 6">
    <name type="scientific">Pipistrellus nathusii</name>
    <name type="common">Nathusius' pipistrelle</name>
    <dbReference type="NCBI Taxonomy" id="59473"/>
    <lineage>
        <taxon>Eukaryota</taxon>
        <taxon>Metazoa</taxon>
        <taxon>Chordata</taxon>
        <taxon>Craniata</taxon>
        <taxon>Vertebrata</taxon>
        <taxon>Euteleostomi</taxon>
        <taxon>Mammalia</taxon>
        <taxon>Eutheria</taxon>
        <taxon>Laurasiatheria</taxon>
        <taxon>Chiroptera</taxon>
        <taxon>Yangochiroptera</taxon>
        <taxon>Vespertilionidae</taxon>
        <taxon>Pipistrellus</taxon>
    </lineage>
</organism>
<dbReference type="Pfam" id="PF00074">
    <property type="entry name" value="RnaseA"/>
    <property type="match status" value="1"/>
</dbReference>
<evidence type="ECO:0000256" key="1">
    <source>
        <dbReference type="ARBA" id="ARBA00004613"/>
    </source>
</evidence>
<feature type="domain" description="Ribonuclease A-domain" evidence="4">
    <location>
        <begin position="26"/>
        <end position="133"/>
    </location>
</feature>
<dbReference type="InterPro" id="IPR036816">
    <property type="entry name" value="RNaseA-like_dom_sf"/>
</dbReference>
<gene>
    <name evidence="5" type="ORF">MPIPNATIZW_LOCUS753</name>
</gene>
<keyword evidence="6" id="KW-1185">Reference proteome</keyword>
<dbReference type="SUPFAM" id="SSF54076">
    <property type="entry name" value="RNase A-like"/>
    <property type="match status" value="1"/>
</dbReference>
<dbReference type="Gene3D" id="3.10.130.10">
    <property type="entry name" value="Ribonuclease A-like domain"/>
    <property type="match status" value="1"/>
</dbReference>
<reference evidence="5" key="1">
    <citation type="submission" date="2023-12" db="EMBL/GenBank/DDBJ databases">
        <authorList>
            <person name="Brown T."/>
        </authorList>
    </citation>
    <scope>NUCLEOTIDE SEQUENCE</scope>
</reference>
<keyword evidence="2" id="KW-0964">Secreted</keyword>
<feature type="signal peptide" evidence="3">
    <location>
        <begin position="1"/>
        <end position="24"/>
    </location>
</feature>
<evidence type="ECO:0000313" key="6">
    <source>
        <dbReference type="Proteomes" id="UP001314169"/>
    </source>
</evidence>
<dbReference type="SMART" id="SM00092">
    <property type="entry name" value="RNAse_Pc"/>
    <property type="match status" value="1"/>
</dbReference>
<evidence type="ECO:0000259" key="4">
    <source>
        <dbReference type="SMART" id="SM00092"/>
    </source>
</evidence>
<proteinExistence type="predicted"/>
<feature type="chain" id="PRO_5045665964" description="Ribonuclease A-domain domain-containing protein" evidence="3">
    <location>
        <begin position="25"/>
        <end position="136"/>
    </location>
</feature>
<accession>A0ABN9Z8E1</accession>
<evidence type="ECO:0000256" key="2">
    <source>
        <dbReference type="ARBA" id="ARBA00022525"/>
    </source>
</evidence>
<protein>
    <recommendedName>
        <fullName evidence="4">Ribonuclease A-domain domain-containing protein</fullName>
    </recommendedName>
</protein>
<evidence type="ECO:0000256" key="3">
    <source>
        <dbReference type="SAM" id="SignalP"/>
    </source>
</evidence>
<dbReference type="Proteomes" id="UP001314169">
    <property type="component" value="Chromosome 1"/>
</dbReference>
<dbReference type="EMBL" id="OY882858">
    <property type="protein sequence ID" value="CAK6432447.1"/>
    <property type="molecule type" value="Genomic_DNA"/>
</dbReference>
<comment type="subcellular location">
    <subcellularLocation>
        <location evidence="1">Secreted</location>
    </subcellularLocation>
</comment>
<name>A0ABN9Z8E1_PIPNA</name>
<dbReference type="InterPro" id="IPR023412">
    <property type="entry name" value="RNaseA_domain"/>
</dbReference>